<feature type="non-terminal residue" evidence="2">
    <location>
        <position position="1"/>
    </location>
</feature>
<dbReference type="EMBL" id="BTSX01000005">
    <property type="protein sequence ID" value="GMT02477.1"/>
    <property type="molecule type" value="Genomic_DNA"/>
</dbReference>
<feature type="compositionally biased region" description="Polar residues" evidence="1">
    <location>
        <begin position="194"/>
        <end position="211"/>
    </location>
</feature>
<accession>A0AAV5U7G0</accession>
<evidence type="ECO:0000256" key="1">
    <source>
        <dbReference type="SAM" id="MobiDB-lite"/>
    </source>
</evidence>
<dbReference type="Proteomes" id="UP001432027">
    <property type="component" value="Unassembled WGS sequence"/>
</dbReference>
<evidence type="ECO:0000313" key="2">
    <source>
        <dbReference type="EMBL" id="GMT02477.1"/>
    </source>
</evidence>
<sequence>GAVTLDMVFAAIMDVKNTQSIHSSRLDLLEAKVREINNDTVGVRHESRDLVALSRETEKKMEAIYEVVEQLKERVPPPPTGPRYGIFGLTEADVAAIDDRDESTLRFAGKLDKLLFDTSPLPHQERDKERMKWLIEVVLYHRRNEVGNERRKWKTDILQRINANATREEDRRYQAHQVRAQARPRYTPYTPPTLISSTRLTPSSIARTLTT</sequence>
<feature type="non-terminal residue" evidence="2">
    <location>
        <position position="211"/>
    </location>
</feature>
<feature type="region of interest" description="Disordered" evidence="1">
    <location>
        <begin position="186"/>
        <end position="211"/>
    </location>
</feature>
<gene>
    <name evidence="2" type="ORF">PENTCL1PPCAC_24651</name>
</gene>
<keyword evidence="3" id="KW-1185">Reference proteome</keyword>
<name>A0AAV5U7G0_9BILA</name>
<evidence type="ECO:0000313" key="3">
    <source>
        <dbReference type="Proteomes" id="UP001432027"/>
    </source>
</evidence>
<proteinExistence type="predicted"/>
<protein>
    <submittedName>
        <fullName evidence="2">Uncharacterized protein</fullName>
    </submittedName>
</protein>
<dbReference type="AlphaFoldDB" id="A0AAV5U7G0"/>
<comment type="caution">
    <text evidence="2">The sequence shown here is derived from an EMBL/GenBank/DDBJ whole genome shotgun (WGS) entry which is preliminary data.</text>
</comment>
<reference evidence="2" key="1">
    <citation type="submission" date="2023-10" db="EMBL/GenBank/DDBJ databases">
        <title>Genome assembly of Pristionchus species.</title>
        <authorList>
            <person name="Yoshida K."/>
            <person name="Sommer R.J."/>
        </authorList>
    </citation>
    <scope>NUCLEOTIDE SEQUENCE</scope>
    <source>
        <strain evidence="2">RS0144</strain>
    </source>
</reference>
<organism evidence="2 3">
    <name type="scientific">Pristionchus entomophagus</name>
    <dbReference type="NCBI Taxonomy" id="358040"/>
    <lineage>
        <taxon>Eukaryota</taxon>
        <taxon>Metazoa</taxon>
        <taxon>Ecdysozoa</taxon>
        <taxon>Nematoda</taxon>
        <taxon>Chromadorea</taxon>
        <taxon>Rhabditida</taxon>
        <taxon>Rhabditina</taxon>
        <taxon>Diplogasteromorpha</taxon>
        <taxon>Diplogasteroidea</taxon>
        <taxon>Neodiplogasteridae</taxon>
        <taxon>Pristionchus</taxon>
    </lineage>
</organism>